<dbReference type="Gene3D" id="3.30.830.10">
    <property type="entry name" value="Metalloenzyme, LuxS/M16 peptidase-like"/>
    <property type="match status" value="4"/>
</dbReference>
<dbReference type="SUPFAM" id="SSF63411">
    <property type="entry name" value="LuxS/MPP-like metallohydrolase"/>
    <property type="match status" value="4"/>
</dbReference>
<feature type="chain" id="PRO_5045598085" evidence="6">
    <location>
        <begin position="23"/>
        <end position="956"/>
    </location>
</feature>
<feature type="domain" description="Peptidase M16 C-terminal" evidence="8">
    <location>
        <begin position="223"/>
        <end position="397"/>
    </location>
</feature>
<dbReference type="Proteomes" id="UP000640426">
    <property type="component" value="Unassembled WGS sequence"/>
</dbReference>
<dbReference type="InterPro" id="IPR011249">
    <property type="entry name" value="Metalloenz_LuxS/M16"/>
</dbReference>
<dbReference type="InterPro" id="IPR007863">
    <property type="entry name" value="Peptidase_M16_C"/>
</dbReference>
<evidence type="ECO:0000256" key="6">
    <source>
        <dbReference type="SAM" id="SignalP"/>
    </source>
</evidence>
<dbReference type="PANTHER" id="PTHR43690:SF17">
    <property type="entry name" value="PROTEIN YHJJ"/>
    <property type="match status" value="1"/>
</dbReference>
<dbReference type="InterPro" id="IPR011765">
    <property type="entry name" value="Pept_M16_N"/>
</dbReference>
<name>A0ABS0XUE7_9SPHN</name>
<keyword evidence="10" id="KW-1185">Reference proteome</keyword>
<accession>A0ABS0XUE7</accession>
<dbReference type="Pfam" id="PF05193">
    <property type="entry name" value="Peptidase_M16_C"/>
    <property type="match status" value="2"/>
</dbReference>
<proteinExistence type="inferred from homology"/>
<protein>
    <submittedName>
        <fullName evidence="9">Insulinase family protein</fullName>
    </submittedName>
</protein>
<reference evidence="10" key="1">
    <citation type="submission" date="2020-12" db="EMBL/GenBank/DDBJ databases">
        <title>Hymenobacter sp.</title>
        <authorList>
            <person name="Kim M.K."/>
        </authorList>
    </citation>
    <scope>NUCLEOTIDE SEQUENCE [LARGE SCALE GENOMIC DNA]</scope>
    <source>
        <strain evidence="10">BT553</strain>
    </source>
</reference>
<evidence type="ECO:0000259" key="7">
    <source>
        <dbReference type="Pfam" id="PF00675"/>
    </source>
</evidence>
<dbReference type="Pfam" id="PF00675">
    <property type="entry name" value="Peptidase_M16"/>
    <property type="match status" value="1"/>
</dbReference>
<keyword evidence="6" id="KW-0732">Signal</keyword>
<evidence type="ECO:0000256" key="2">
    <source>
        <dbReference type="ARBA" id="ARBA00022670"/>
    </source>
</evidence>
<evidence type="ECO:0000256" key="3">
    <source>
        <dbReference type="ARBA" id="ARBA00022801"/>
    </source>
</evidence>
<evidence type="ECO:0000256" key="4">
    <source>
        <dbReference type="ARBA" id="ARBA00022833"/>
    </source>
</evidence>
<keyword evidence="3" id="KW-0378">Hydrolase</keyword>
<evidence type="ECO:0000313" key="10">
    <source>
        <dbReference type="Proteomes" id="UP000640426"/>
    </source>
</evidence>
<organism evidence="9 10">
    <name type="scientific">Sphingomonas mollis</name>
    <dbReference type="NCBI Taxonomy" id="2795726"/>
    <lineage>
        <taxon>Bacteria</taxon>
        <taxon>Pseudomonadati</taxon>
        <taxon>Pseudomonadota</taxon>
        <taxon>Alphaproteobacteria</taxon>
        <taxon>Sphingomonadales</taxon>
        <taxon>Sphingomonadaceae</taxon>
        <taxon>Sphingomonas</taxon>
    </lineage>
</organism>
<evidence type="ECO:0000256" key="1">
    <source>
        <dbReference type="ARBA" id="ARBA00007261"/>
    </source>
</evidence>
<comment type="caution">
    <text evidence="9">The sequence shown here is derived from an EMBL/GenBank/DDBJ whole genome shotgun (WGS) entry which is preliminary data.</text>
</comment>
<keyword evidence="4" id="KW-0862">Zinc</keyword>
<feature type="domain" description="Peptidase M16 C-terminal" evidence="8">
    <location>
        <begin position="683"/>
        <end position="860"/>
    </location>
</feature>
<dbReference type="PANTHER" id="PTHR43690">
    <property type="entry name" value="NARDILYSIN"/>
    <property type="match status" value="1"/>
</dbReference>
<comment type="similarity">
    <text evidence="1">Belongs to the peptidase M16 family.</text>
</comment>
<sequence>MRRRHVLMTCVTLPLLTVPAAAAQRQAASHDKISSAEVASEMADVRRFIEQLTIPYETFTLSNGLRVVVHEDHSVPKVHVNVTYDVGSKHEPAGRSGFAHLFEHLMFNGSENVPGEYMSYLNDVGGEVNGNTSSDRTQYFENVPAAALERALFMESDRMGRLLGALDQKTLDEQRGVVQNEKRNGAASRLSIMNYKVRTTLYPPGHPYHTSTIGSMADLNAADLDDVRSFFKEHYGPNNAVLVLAGDVDMPTARRLVTKYFGGIPAGPRNVRPVIVPTPMARTISETVTAPVDTATIVRAWPVAGYDQRDGYVLDAISEVWAGGADDPLSDSLVHKQKLFSRVSASNASAVQGGEFTVRGTLREGVDLAVAAAALDREIEKFLKTKVAPEAISRYVARFTYPYVKALDNATSRGALLAETMSTHRDPAAYKTDLRVYSSQTPDTIMATARKWLNQPRYELTITPGPRVIPKEDEGIDGSVPSAPAQIAKPVTAAPQVMAQRDRLPLPAVAPPGDAPFPPIERARLTNGIPVLYAQKKGVPFTNFNLNFKGDLTDAEDYLATTFMYDLLGSGSAGHSEEWLNRRKELLGIYAGGAIGVREGSILMNGPDVNIGDGFGMVRDMLVSPDFAAKPMNRMKIYNNDMTRRNRLDVSTLTEEALMPLFDPASPYNRINKSNTAAEINAVDRNRVSAAFKRWIRPEYASITVISDKPLAELMPMMEKAIGSWTVAGKAPAIPPIDYRPKPGAPVIVLIDLPGAVQANIVGRQVTSVDYNAPSEELDMANYVLGGGFGSRLNMNLREDKHWAYGASGSFESQRYGSHYSFSADVQQDKAGPAIAEVIKEIKAITSDHPITEKELVAIKGLALGATESSLSSREGIMYTLEDMRRHNFPDNYAAQTSARQRAVTLAGVNAALRTQLLPDRWVWAIVGNAAIIRPQLDALGIPVKVLKAEEIAPKP</sequence>
<keyword evidence="5" id="KW-0482">Metalloprotease</keyword>
<dbReference type="InterPro" id="IPR050626">
    <property type="entry name" value="Peptidase_M16"/>
</dbReference>
<gene>
    <name evidence="9" type="ORF">JAO74_18015</name>
</gene>
<evidence type="ECO:0000259" key="8">
    <source>
        <dbReference type="Pfam" id="PF05193"/>
    </source>
</evidence>
<keyword evidence="2" id="KW-0645">Protease</keyword>
<evidence type="ECO:0000313" key="9">
    <source>
        <dbReference type="EMBL" id="MBJ6123673.1"/>
    </source>
</evidence>
<evidence type="ECO:0000256" key="5">
    <source>
        <dbReference type="ARBA" id="ARBA00023049"/>
    </source>
</evidence>
<feature type="domain" description="Peptidase M16 N-terminal" evidence="7">
    <location>
        <begin position="66"/>
        <end position="182"/>
    </location>
</feature>
<feature type="signal peptide" evidence="6">
    <location>
        <begin position="1"/>
        <end position="22"/>
    </location>
</feature>
<dbReference type="EMBL" id="JAELXS010000019">
    <property type="protein sequence ID" value="MBJ6123673.1"/>
    <property type="molecule type" value="Genomic_DNA"/>
</dbReference>